<dbReference type="EMBL" id="CAXAMM010004335">
    <property type="protein sequence ID" value="CAK9003226.1"/>
    <property type="molecule type" value="Genomic_DNA"/>
</dbReference>
<keyword evidence="3" id="KW-0472">Membrane</keyword>
<keyword evidence="5" id="KW-1185">Reference proteome</keyword>
<feature type="region of interest" description="Disordered" evidence="2">
    <location>
        <begin position="370"/>
        <end position="400"/>
    </location>
</feature>
<feature type="transmembrane region" description="Helical" evidence="3">
    <location>
        <begin position="488"/>
        <end position="511"/>
    </location>
</feature>
<evidence type="ECO:0000313" key="4">
    <source>
        <dbReference type="EMBL" id="CAK9003226.1"/>
    </source>
</evidence>
<dbReference type="Proteomes" id="UP001642464">
    <property type="component" value="Unassembled WGS sequence"/>
</dbReference>
<evidence type="ECO:0000313" key="5">
    <source>
        <dbReference type="Proteomes" id="UP001642464"/>
    </source>
</evidence>
<proteinExistence type="predicted"/>
<evidence type="ECO:0000256" key="1">
    <source>
        <dbReference type="SAM" id="Coils"/>
    </source>
</evidence>
<evidence type="ECO:0000256" key="2">
    <source>
        <dbReference type="SAM" id="MobiDB-lite"/>
    </source>
</evidence>
<keyword evidence="3" id="KW-0812">Transmembrane</keyword>
<protein>
    <submittedName>
        <fullName evidence="4">Periaxin</fullName>
    </submittedName>
</protein>
<feature type="transmembrane region" description="Helical" evidence="3">
    <location>
        <begin position="214"/>
        <end position="237"/>
    </location>
</feature>
<feature type="compositionally biased region" description="Basic and acidic residues" evidence="2">
    <location>
        <begin position="382"/>
        <end position="398"/>
    </location>
</feature>
<feature type="transmembrane region" description="Helical" evidence="3">
    <location>
        <begin position="452"/>
        <end position="476"/>
    </location>
</feature>
<feature type="transmembrane region" description="Helical" evidence="3">
    <location>
        <begin position="411"/>
        <end position="432"/>
    </location>
</feature>
<comment type="caution">
    <text evidence="4">The sequence shown here is derived from an EMBL/GenBank/DDBJ whole genome shotgun (WGS) entry which is preliminary data.</text>
</comment>
<feature type="coiled-coil region" evidence="1">
    <location>
        <begin position="539"/>
        <end position="581"/>
    </location>
</feature>
<name>A0ABP0IKV3_9DINO</name>
<feature type="compositionally biased region" description="Basic and acidic residues" evidence="2">
    <location>
        <begin position="637"/>
        <end position="648"/>
    </location>
</feature>
<feature type="compositionally biased region" description="Basic and acidic residues" evidence="2">
    <location>
        <begin position="663"/>
        <end position="674"/>
    </location>
</feature>
<reference evidence="4 5" key="1">
    <citation type="submission" date="2024-02" db="EMBL/GenBank/DDBJ databases">
        <authorList>
            <person name="Chen Y."/>
            <person name="Shah S."/>
            <person name="Dougan E. K."/>
            <person name="Thang M."/>
            <person name="Chan C."/>
        </authorList>
    </citation>
    <scope>NUCLEOTIDE SEQUENCE [LARGE SCALE GENOMIC DNA]</scope>
</reference>
<feature type="transmembrane region" description="Helical" evidence="3">
    <location>
        <begin position="249"/>
        <end position="268"/>
    </location>
</feature>
<feature type="region of interest" description="Disordered" evidence="2">
    <location>
        <begin position="619"/>
        <end position="674"/>
    </location>
</feature>
<keyword evidence="3" id="KW-1133">Transmembrane helix</keyword>
<sequence>MASLPTVPPHVQREAGTWCLVVGNEHELKVHPMKITSSLDAEPWFALGGASEVAPLDSAWHVLRVHHRWRLMAAPEASVERIGSLMSFIWKSEQHPDPASFMNKVLEKTVRSVTQTGTVAPIPMHNDRKANSKALAPSVVNARLDEWLESVEGKQWRADREKVLAQVLRHLADLRVFRKIHGTGVQASLTMSRVRADEDAKGDGHDVRMKKNDAIAWSVMPLSAGAYFFQLLAMRYFNSDTLSYKGHGAWTADGVAFGTEVTAVRISVKDMKRKRSRAKLLWNNDSFDVFGVNSIFRVFTNKSQLADPTSPKGAMPASPPFVPVCDVNPPNMEFSSEAKVLAGASSSGAILVHLVLKTFTFVAPGVPTRGGQRTDLQPRVLLRAEESEPEPKGDDGKALDGSSPVGLVGQLVLSIAVLPYVALAIYSSLQLATTGQAFEPFLQNNALTTTGVVGIGEGVSVVVVFGMVLWSVLSFVFRLGLGLPEGPLNILGLTQFLSYVAAALFAGATFLNGLGEENPVKGISFKTLTSSPEKLNVVAAKGAKLLDKAEKEVEKITAEPRAQLEEKLKEVEEQASTEFSKSPVAKYTPDVKIPGVTMPDVKVPNMPDIKLPDIKTPEFKAPDVKMPTFNMPTFKMPELKLPERKAPPGKEAAPTEAAEEVAETSKEASSDLFD</sequence>
<organism evidence="4 5">
    <name type="scientific">Durusdinium trenchii</name>
    <dbReference type="NCBI Taxonomy" id="1381693"/>
    <lineage>
        <taxon>Eukaryota</taxon>
        <taxon>Sar</taxon>
        <taxon>Alveolata</taxon>
        <taxon>Dinophyceae</taxon>
        <taxon>Suessiales</taxon>
        <taxon>Symbiodiniaceae</taxon>
        <taxon>Durusdinium</taxon>
    </lineage>
</organism>
<gene>
    <name evidence="4" type="ORF">SCF082_LOCUS7645</name>
</gene>
<evidence type="ECO:0000256" key="3">
    <source>
        <dbReference type="SAM" id="Phobius"/>
    </source>
</evidence>
<keyword evidence="1" id="KW-0175">Coiled coil</keyword>
<accession>A0ABP0IKV3</accession>